<feature type="region of interest" description="Disordered" evidence="1">
    <location>
        <begin position="12"/>
        <end position="42"/>
    </location>
</feature>
<name>A0ABD5MJI7_9EURY</name>
<dbReference type="GeneID" id="67209659"/>
<protein>
    <submittedName>
        <fullName evidence="2">Uncharacterized protein</fullName>
    </submittedName>
</protein>
<dbReference type="Proteomes" id="UP001589595">
    <property type="component" value="Unassembled WGS sequence"/>
</dbReference>
<evidence type="ECO:0000313" key="3">
    <source>
        <dbReference type="Proteomes" id="UP001589595"/>
    </source>
</evidence>
<proteinExistence type="predicted"/>
<dbReference type="EMBL" id="JBHMAJ010000003">
    <property type="protein sequence ID" value="MFB9823398.1"/>
    <property type="molecule type" value="Genomic_DNA"/>
</dbReference>
<evidence type="ECO:0000313" key="2">
    <source>
        <dbReference type="EMBL" id="MFB9823398.1"/>
    </source>
</evidence>
<dbReference type="RefSeq" id="WP_222922386.1">
    <property type="nucleotide sequence ID" value="NZ_CP082286.1"/>
</dbReference>
<evidence type="ECO:0000256" key="1">
    <source>
        <dbReference type="SAM" id="MobiDB-lite"/>
    </source>
</evidence>
<keyword evidence="3" id="KW-1185">Reference proteome</keyword>
<accession>A0ABD5MJI7</accession>
<gene>
    <name evidence="2" type="ORF">ACFFOL_04245</name>
</gene>
<comment type="caution">
    <text evidence="2">The sequence shown here is derived from an EMBL/GenBank/DDBJ whole genome shotgun (WGS) entry which is preliminary data.</text>
</comment>
<reference evidence="2" key="1">
    <citation type="submission" date="2024-09" db="EMBL/GenBank/DDBJ databases">
        <authorList>
            <person name="Sun Q."/>
        </authorList>
    </citation>
    <scope>NUCLEOTIDE SEQUENCE [LARGE SCALE GENOMIC DNA]</scope>
    <source>
        <strain evidence="2">JCM 31273</strain>
    </source>
</reference>
<dbReference type="AlphaFoldDB" id="A0ABD5MJI7"/>
<sequence>MTLSVVLGAWIGLRSGPENGPSAASSFEAATEPRPFDGGDADAPPAVVGAVVACERFDVSPSSAASLAECGTASVRRLLAERGGSDGSANDPPSER</sequence>
<organism evidence="2 3">
    <name type="scientific">Halobaculum roseum</name>
    <dbReference type="NCBI Taxonomy" id="2175149"/>
    <lineage>
        <taxon>Archaea</taxon>
        <taxon>Methanobacteriati</taxon>
        <taxon>Methanobacteriota</taxon>
        <taxon>Stenosarchaea group</taxon>
        <taxon>Halobacteria</taxon>
        <taxon>Halobacteriales</taxon>
        <taxon>Haloferacaceae</taxon>
        <taxon>Halobaculum</taxon>
    </lineage>
</organism>